<accession>A0A6M2BRB3</accession>
<dbReference type="EMBL" id="JAAMOW010000004">
    <property type="protein sequence ID" value="NGY04884.1"/>
    <property type="molecule type" value="Genomic_DNA"/>
</dbReference>
<name>A0A6M2BRB3_9GAMM</name>
<dbReference type="AlphaFoldDB" id="A0A6M2BRB3"/>
<dbReference type="RefSeq" id="WP_166255141.1">
    <property type="nucleotide sequence ID" value="NZ_JAAMOW010000004.1"/>
</dbReference>
<reference evidence="1 2" key="1">
    <citation type="journal article" date="2014" name="Int. J. Syst. Evol. Microbiol.">
        <title>Solimonas terrae sp. nov., isolated from soil.</title>
        <authorList>
            <person name="Kim S.J."/>
            <person name="Moon J.Y."/>
            <person name="Weon H.Y."/>
            <person name="Ahn J.H."/>
            <person name="Chen W.M."/>
            <person name="Kwon S.W."/>
        </authorList>
    </citation>
    <scope>NUCLEOTIDE SEQUENCE [LARGE SCALE GENOMIC DNA]</scope>
    <source>
        <strain evidence="1 2">KIS83-12</strain>
    </source>
</reference>
<comment type="caution">
    <text evidence="1">The sequence shown here is derived from an EMBL/GenBank/DDBJ whole genome shotgun (WGS) entry which is preliminary data.</text>
</comment>
<keyword evidence="2" id="KW-1185">Reference proteome</keyword>
<organism evidence="1 2">
    <name type="scientific">Solimonas terrae</name>
    <dbReference type="NCBI Taxonomy" id="1396819"/>
    <lineage>
        <taxon>Bacteria</taxon>
        <taxon>Pseudomonadati</taxon>
        <taxon>Pseudomonadota</taxon>
        <taxon>Gammaproteobacteria</taxon>
        <taxon>Nevskiales</taxon>
        <taxon>Nevskiaceae</taxon>
        <taxon>Solimonas</taxon>
    </lineage>
</organism>
<dbReference type="Proteomes" id="UP000472676">
    <property type="component" value="Unassembled WGS sequence"/>
</dbReference>
<proteinExistence type="predicted"/>
<sequence>MAKANYFIRVIHKGREKDYFDFWRRNSTTNAAGEQLNADLVGFEVTQSGNDADDAIASVRRKHAGLQIDTQSVRVDEAA</sequence>
<gene>
    <name evidence="1" type="ORF">G7Y85_08905</name>
</gene>
<evidence type="ECO:0000313" key="2">
    <source>
        <dbReference type="Proteomes" id="UP000472676"/>
    </source>
</evidence>
<protein>
    <submittedName>
        <fullName evidence="1">Uncharacterized protein</fullName>
    </submittedName>
</protein>
<evidence type="ECO:0000313" key="1">
    <source>
        <dbReference type="EMBL" id="NGY04884.1"/>
    </source>
</evidence>